<feature type="region of interest" description="Disordered" evidence="1">
    <location>
        <begin position="113"/>
        <end position="173"/>
    </location>
</feature>
<evidence type="ECO:0000256" key="1">
    <source>
        <dbReference type="SAM" id="MobiDB-lite"/>
    </source>
</evidence>
<feature type="compositionally biased region" description="Basic and acidic residues" evidence="1">
    <location>
        <begin position="162"/>
        <end position="173"/>
    </location>
</feature>
<feature type="region of interest" description="Disordered" evidence="1">
    <location>
        <begin position="1"/>
        <end position="21"/>
    </location>
</feature>
<dbReference type="EMBL" id="CVRI01000075">
    <property type="protein sequence ID" value="CRL08663.1"/>
    <property type="molecule type" value="Genomic_DNA"/>
</dbReference>
<protein>
    <submittedName>
        <fullName evidence="2">CLUMA_CG021408, isoform A</fullName>
    </submittedName>
</protein>
<sequence length="173" mass="20388">MPRGSNQVDMKPETTKSRIFGMDYDELEKQMLDKRSLLKSSKESVKNVGKTVNNDAELTGTLEQENIVVENLEQRPRSYLDAEYFDSASRTRDLQIQQKKWLDDQINERKLIKDNEKIADKKLQQSTSRQDDQTNSQMNKLLTDKRDVDQQIQEYNMKAANLKREKEKKEKEQ</sequence>
<dbReference type="AlphaFoldDB" id="A0A1J1J8E7"/>
<proteinExistence type="predicted"/>
<dbReference type="OrthoDB" id="429119at2759"/>
<gene>
    <name evidence="2" type="ORF">CLUMA_CG021408</name>
</gene>
<feature type="compositionally biased region" description="Polar residues" evidence="1">
    <location>
        <begin position="124"/>
        <end position="140"/>
    </location>
</feature>
<accession>A0A1J1J8E7</accession>
<reference evidence="2 3" key="1">
    <citation type="submission" date="2015-04" db="EMBL/GenBank/DDBJ databases">
        <authorList>
            <person name="Syromyatnikov M.Y."/>
            <person name="Popov V.N."/>
        </authorList>
    </citation>
    <scope>NUCLEOTIDE SEQUENCE [LARGE SCALE GENOMIC DNA]</scope>
</reference>
<evidence type="ECO:0000313" key="2">
    <source>
        <dbReference type="EMBL" id="CRL08663.1"/>
    </source>
</evidence>
<dbReference type="Proteomes" id="UP000183832">
    <property type="component" value="Unassembled WGS sequence"/>
</dbReference>
<evidence type="ECO:0000313" key="3">
    <source>
        <dbReference type="Proteomes" id="UP000183832"/>
    </source>
</evidence>
<organism evidence="2 3">
    <name type="scientific">Clunio marinus</name>
    <dbReference type="NCBI Taxonomy" id="568069"/>
    <lineage>
        <taxon>Eukaryota</taxon>
        <taxon>Metazoa</taxon>
        <taxon>Ecdysozoa</taxon>
        <taxon>Arthropoda</taxon>
        <taxon>Hexapoda</taxon>
        <taxon>Insecta</taxon>
        <taxon>Pterygota</taxon>
        <taxon>Neoptera</taxon>
        <taxon>Endopterygota</taxon>
        <taxon>Diptera</taxon>
        <taxon>Nematocera</taxon>
        <taxon>Chironomoidea</taxon>
        <taxon>Chironomidae</taxon>
        <taxon>Clunio</taxon>
    </lineage>
</organism>
<feature type="compositionally biased region" description="Basic and acidic residues" evidence="1">
    <location>
        <begin position="113"/>
        <end position="123"/>
    </location>
</feature>
<keyword evidence="3" id="KW-1185">Reference proteome</keyword>
<name>A0A1J1J8E7_9DIPT</name>